<organism evidence="1 2">
    <name type="scientific">Planobispora takensis</name>
    <dbReference type="NCBI Taxonomy" id="1367882"/>
    <lineage>
        <taxon>Bacteria</taxon>
        <taxon>Bacillati</taxon>
        <taxon>Actinomycetota</taxon>
        <taxon>Actinomycetes</taxon>
        <taxon>Streptosporangiales</taxon>
        <taxon>Streptosporangiaceae</taxon>
        <taxon>Planobispora</taxon>
    </lineage>
</organism>
<accession>A0A8J3SWE3</accession>
<reference evidence="1" key="1">
    <citation type="submission" date="2021-01" db="EMBL/GenBank/DDBJ databases">
        <title>Whole genome shotgun sequence of Planobispora takensis NBRC 109077.</title>
        <authorList>
            <person name="Komaki H."/>
            <person name="Tamura T."/>
        </authorList>
    </citation>
    <scope>NUCLEOTIDE SEQUENCE</scope>
    <source>
        <strain evidence="1">NBRC 109077</strain>
    </source>
</reference>
<dbReference type="Proteomes" id="UP000634476">
    <property type="component" value="Unassembled WGS sequence"/>
</dbReference>
<protein>
    <submittedName>
        <fullName evidence="1">Uncharacterized protein</fullName>
    </submittedName>
</protein>
<evidence type="ECO:0000313" key="2">
    <source>
        <dbReference type="Proteomes" id="UP000634476"/>
    </source>
</evidence>
<dbReference type="EMBL" id="BOOK01000027">
    <property type="protein sequence ID" value="GII01727.1"/>
    <property type="molecule type" value="Genomic_DNA"/>
</dbReference>
<gene>
    <name evidence="1" type="ORF">Pta02_37350</name>
</gene>
<evidence type="ECO:0000313" key="1">
    <source>
        <dbReference type="EMBL" id="GII01727.1"/>
    </source>
</evidence>
<proteinExistence type="predicted"/>
<name>A0A8J3SWE3_9ACTN</name>
<comment type="caution">
    <text evidence="1">The sequence shown here is derived from an EMBL/GenBank/DDBJ whole genome shotgun (WGS) entry which is preliminary data.</text>
</comment>
<dbReference type="AlphaFoldDB" id="A0A8J3SWE3"/>
<keyword evidence="2" id="KW-1185">Reference proteome</keyword>
<sequence>MNETAKVRIEVWPVAADEIGLWLVSGLDAWRSGNVPYDTGPREEVQLILDQQNVGDSLRVIHSTSWRAEDGHVVLTYIAALNAPGLARQNWADATPISPELASSVGRPVPTPATGEPTPRHIDVLLHGLRHFRFLTLTDGPARDALGELWRQHLEAFAPALSGMYEYPDEPLTIDPKILDH</sequence>